<dbReference type="STRING" id="49390.A0A068UZQ7"/>
<accession>A0A068UZQ7</accession>
<dbReference type="InParanoid" id="A0A068UZQ7"/>
<protein>
    <submittedName>
        <fullName evidence="2">Uncharacterized protein</fullName>
    </submittedName>
</protein>
<reference evidence="3" key="1">
    <citation type="journal article" date="2014" name="Science">
        <title>The coffee genome provides insight into the convergent evolution of caffeine biosynthesis.</title>
        <authorList>
            <person name="Denoeud F."/>
            <person name="Carretero-Paulet L."/>
            <person name="Dereeper A."/>
            <person name="Droc G."/>
            <person name="Guyot R."/>
            <person name="Pietrella M."/>
            <person name="Zheng C."/>
            <person name="Alberti A."/>
            <person name="Anthony F."/>
            <person name="Aprea G."/>
            <person name="Aury J.M."/>
            <person name="Bento P."/>
            <person name="Bernard M."/>
            <person name="Bocs S."/>
            <person name="Campa C."/>
            <person name="Cenci A."/>
            <person name="Combes M.C."/>
            <person name="Crouzillat D."/>
            <person name="Da Silva C."/>
            <person name="Daddiego L."/>
            <person name="De Bellis F."/>
            <person name="Dussert S."/>
            <person name="Garsmeur O."/>
            <person name="Gayraud T."/>
            <person name="Guignon V."/>
            <person name="Jahn K."/>
            <person name="Jamilloux V."/>
            <person name="Joet T."/>
            <person name="Labadie K."/>
            <person name="Lan T."/>
            <person name="Leclercq J."/>
            <person name="Lepelley M."/>
            <person name="Leroy T."/>
            <person name="Li L.T."/>
            <person name="Librado P."/>
            <person name="Lopez L."/>
            <person name="Munoz A."/>
            <person name="Noel B."/>
            <person name="Pallavicini A."/>
            <person name="Perrotta G."/>
            <person name="Poncet V."/>
            <person name="Pot D."/>
            <person name="Priyono X."/>
            <person name="Rigoreau M."/>
            <person name="Rouard M."/>
            <person name="Rozas J."/>
            <person name="Tranchant-Dubreuil C."/>
            <person name="VanBuren R."/>
            <person name="Zhang Q."/>
            <person name="Andrade A.C."/>
            <person name="Argout X."/>
            <person name="Bertrand B."/>
            <person name="de Kochko A."/>
            <person name="Graziosi G."/>
            <person name="Henry R.J."/>
            <person name="Jayarama X."/>
            <person name="Ming R."/>
            <person name="Nagai C."/>
            <person name="Rounsley S."/>
            <person name="Sankoff D."/>
            <person name="Giuliano G."/>
            <person name="Albert V.A."/>
            <person name="Wincker P."/>
            <person name="Lashermes P."/>
        </authorList>
    </citation>
    <scope>NUCLEOTIDE SEQUENCE [LARGE SCALE GENOMIC DNA]</scope>
    <source>
        <strain evidence="3">cv. DH200-94</strain>
    </source>
</reference>
<dbReference type="OMA" id="GPKLMLC"/>
<dbReference type="Proteomes" id="UP000295252">
    <property type="component" value="Chromosome VII"/>
</dbReference>
<evidence type="ECO:0000313" key="3">
    <source>
        <dbReference type="Proteomes" id="UP000295252"/>
    </source>
</evidence>
<feature type="region of interest" description="Disordered" evidence="1">
    <location>
        <begin position="37"/>
        <end position="62"/>
    </location>
</feature>
<dbReference type="GO" id="GO:0072598">
    <property type="term" value="P:protein localization to chloroplast"/>
    <property type="evidence" value="ECO:0007669"/>
    <property type="project" value="EnsemblPlants"/>
</dbReference>
<proteinExistence type="predicted"/>
<dbReference type="GO" id="GO:0009507">
    <property type="term" value="C:chloroplast"/>
    <property type="evidence" value="ECO:0007669"/>
    <property type="project" value="EnsemblPlants"/>
</dbReference>
<dbReference type="OrthoDB" id="2020529at2759"/>
<evidence type="ECO:0000256" key="1">
    <source>
        <dbReference type="SAM" id="MobiDB-lite"/>
    </source>
</evidence>
<dbReference type="EMBL" id="HG739160">
    <property type="protein sequence ID" value="CDP13782.1"/>
    <property type="molecule type" value="Genomic_DNA"/>
</dbReference>
<dbReference type="PANTHER" id="PTHR34572">
    <property type="entry name" value="GOLGIN FAMILY A PROTEIN"/>
    <property type="match status" value="1"/>
</dbReference>
<name>A0A068UZQ7_COFCA</name>
<dbReference type="PANTHER" id="PTHR34572:SF1">
    <property type="entry name" value="GOLGIN FAMILY A PROTEIN"/>
    <property type="match status" value="1"/>
</dbReference>
<sequence>MEGTGQRLSRFYSRYGLGPAPSAPAFTGPVRKWKRKWVPSEPNKNNAVAGKRGHQHQEQDAPSLLLCRWTPLNSSGESSEPSKRKFRYTPVIAFEEKKKEAVERLDDDAARIEKNQSRADVIMTIDMPFEKPHFNDNFVEEMKEPGEDHAYFENLDLQL</sequence>
<dbReference type="AlphaFoldDB" id="A0A068UZQ7"/>
<dbReference type="Gramene" id="CDP13782">
    <property type="protein sequence ID" value="CDP13782"/>
    <property type="gene ID" value="GSCOC_T00038836001"/>
</dbReference>
<keyword evidence="3" id="KW-1185">Reference proteome</keyword>
<evidence type="ECO:0000313" key="2">
    <source>
        <dbReference type="EMBL" id="CDP13782.1"/>
    </source>
</evidence>
<organism evidence="2 3">
    <name type="scientific">Coffea canephora</name>
    <name type="common">Robusta coffee</name>
    <dbReference type="NCBI Taxonomy" id="49390"/>
    <lineage>
        <taxon>Eukaryota</taxon>
        <taxon>Viridiplantae</taxon>
        <taxon>Streptophyta</taxon>
        <taxon>Embryophyta</taxon>
        <taxon>Tracheophyta</taxon>
        <taxon>Spermatophyta</taxon>
        <taxon>Magnoliopsida</taxon>
        <taxon>eudicotyledons</taxon>
        <taxon>Gunneridae</taxon>
        <taxon>Pentapetalae</taxon>
        <taxon>asterids</taxon>
        <taxon>lamiids</taxon>
        <taxon>Gentianales</taxon>
        <taxon>Rubiaceae</taxon>
        <taxon>Ixoroideae</taxon>
        <taxon>Gardenieae complex</taxon>
        <taxon>Bertiereae - Coffeeae clade</taxon>
        <taxon>Coffeeae</taxon>
        <taxon>Coffea</taxon>
    </lineage>
</organism>
<dbReference type="PhylomeDB" id="A0A068UZQ7"/>
<gene>
    <name evidence="2" type="ORF">GSCOC_T00038836001</name>
</gene>